<dbReference type="InterPro" id="IPR018535">
    <property type="entry name" value="DUF1996"/>
</dbReference>
<proteinExistence type="predicted"/>
<gene>
    <name evidence="4" type="ORF">CPB83DRAFT_863689</name>
</gene>
<dbReference type="PANTHER" id="PTHR43662">
    <property type="match status" value="1"/>
</dbReference>
<feature type="domain" description="DUF1996" evidence="3">
    <location>
        <begin position="34"/>
        <end position="291"/>
    </location>
</feature>
<feature type="compositionally biased region" description="Polar residues" evidence="1">
    <location>
        <begin position="412"/>
        <end position="431"/>
    </location>
</feature>
<accession>A0A9P6JJD6</accession>
<keyword evidence="2" id="KW-0732">Signal</keyword>
<dbReference type="AlphaFoldDB" id="A0A9P6JJD6"/>
<feature type="chain" id="PRO_5040123737" description="DUF1996 domain-containing protein" evidence="2">
    <location>
        <begin position="20"/>
        <end position="431"/>
    </location>
</feature>
<evidence type="ECO:0000256" key="2">
    <source>
        <dbReference type="SAM" id="SignalP"/>
    </source>
</evidence>
<dbReference type="Pfam" id="PF09362">
    <property type="entry name" value="DUF1996"/>
    <property type="match status" value="1"/>
</dbReference>
<dbReference type="OrthoDB" id="74764at2759"/>
<name>A0A9P6JJD6_9AGAR</name>
<protein>
    <recommendedName>
        <fullName evidence="3">DUF1996 domain-containing protein</fullName>
    </recommendedName>
</protein>
<feature type="region of interest" description="Disordered" evidence="1">
    <location>
        <begin position="411"/>
        <end position="431"/>
    </location>
</feature>
<dbReference type="EMBL" id="MU157929">
    <property type="protein sequence ID" value="KAF9522948.1"/>
    <property type="molecule type" value="Genomic_DNA"/>
</dbReference>
<sequence length="431" mass="46744">MRLLSYLGIALVAAWRVHALIRFGCSQLVTERFDPLVTPGYVSPHLHQIVGGNAFNLTMNPKNDLPEISTCTTCRFKEDKSNYWTAVLYFKHQNGSYIRVNQMANHNTGPGLQSGGMTIYYFQTAQNLTIFPKGFRMTVGNATRRANDINPNIAASRATSFRCFQGAEDMASDQVPGWGEADSFSFPKIPCNGGIRSNIYFPQCWDGVNLDSADHQSHVAHPIGDPTTGLGFFGTPCPDSHPVRLPLLFMEIIWDTRPFNDLWPTDGSQPLVFSMGDPNGFGQHADYVFGWEGDSLKKAMDTCTGGTGIPWDCPVLSLQDVETMNQCRQGEKVPEVVEGQYIDKLPGCNPIQVGPNPATLVPNCNAASTTTAAPAPTASPLVVSPPWTVCNPASNPNTIAINPNCVDYPGPTSAQIPPSTAPPNQITGVPL</sequence>
<organism evidence="4 5">
    <name type="scientific">Crepidotus variabilis</name>
    <dbReference type="NCBI Taxonomy" id="179855"/>
    <lineage>
        <taxon>Eukaryota</taxon>
        <taxon>Fungi</taxon>
        <taxon>Dikarya</taxon>
        <taxon>Basidiomycota</taxon>
        <taxon>Agaricomycotina</taxon>
        <taxon>Agaricomycetes</taxon>
        <taxon>Agaricomycetidae</taxon>
        <taxon>Agaricales</taxon>
        <taxon>Agaricineae</taxon>
        <taxon>Crepidotaceae</taxon>
        <taxon>Crepidotus</taxon>
    </lineage>
</organism>
<dbReference type="Proteomes" id="UP000807306">
    <property type="component" value="Unassembled WGS sequence"/>
</dbReference>
<keyword evidence="5" id="KW-1185">Reference proteome</keyword>
<reference evidence="4" key="1">
    <citation type="submission" date="2020-11" db="EMBL/GenBank/DDBJ databases">
        <authorList>
            <consortium name="DOE Joint Genome Institute"/>
            <person name="Ahrendt S."/>
            <person name="Riley R."/>
            <person name="Andreopoulos W."/>
            <person name="Labutti K."/>
            <person name="Pangilinan J."/>
            <person name="Ruiz-Duenas F.J."/>
            <person name="Barrasa J.M."/>
            <person name="Sanchez-Garcia M."/>
            <person name="Camarero S."/>
            <person name="Miyauchi S."/>
            <person name="Serrano A."/>
            <person name="Linde D."/>
            <person name="Babiker R."/>
            <person name="Drula E."/>
            <person name="Ayuso-Fernandez I."/>
            <person name="Pacheco R."/>
            <person name="Padilla G."/>
            <person name="Ferreira P."/>
            <person name="Barriuso J."/>
            <person name="Kellner H."/>
            <person name="Castanera R."/>
            <person name="Alfaro M."/>
            <person name="Ramirez L."/>
            <person name="Pisabarro A.G."/>
            <person name="Kuo A."/>
            <person name="Tritt A."/>
            <person name="Lipzen A."/>
            <person name="He G."/>
            <person name="Yan M."/>
            <person name="Ng V."/>
            <person name="Cullen D."/>
            <person name="Martin F."/>
            <person name="Rosso M.-N."/>
            <person name="Henrissat B."/>
            <person name="Hibbett D."/>
            <person name="Martinez A.T."/>
            <person name="Grigoriev I.V."/>
        </authorList>
    </citation>
    <scope>NUCLEOTIDE SEQUENCE</scope>
    <source>
        <strain evidence="4">CBS 506.95</strain>
    </source>
</reference>
<feature type="signal peptide" evidence="2">
    <location>
        <begin position="1"/>
        <end position="19"/>
    </location>
</feature>
<evidence type="ECO:0000256" key="1">
    <source>
        <dbReference type="SAM" id="MobiDB-lite"/>
    </source>
</evidence>
<dbReference type="PANTHER" id="PTHR43662:SF3">
    <property type="entry name" value="DOMAIN PROTEIN, PUTATIVE (AFU_ORTHOLOGUE AFUA_6G11970)-RELATED"/>
    <property type="match status" value="1"/>
</dbReference>
<evidence type="ECO:0000313" key="5">
    <source>
        <dbReference type="Proteomes" id="UP000807306"/>
    </source>
</evidence>
<comment type="caution">
    <text evidence="4">The sequence shown here is derived from an EMBL/GenBank/DDBJ whole genome shotgun (WGS) entry which is preliminary data.</text>
</comment>
<evidence type="ECO:0000313" key="4">
    <source>
        <dbReference type="EMBL" id="KAF9522948.1"/>
    </source>
</evidence>
<evidence type="ECO:0000259" key="3">
    <source>
        <dbReference type="Pfam" id="PF09362"/>
    </source>
</evidence>